<dbReference type="GeneID" id="82888019"/>
<protein>
    <submittedName>
        <fullName evidence="1">Uncharacterized conserved protein</fullName>
    </submittedName>
</protein>
<dbReference type="AlphaFoldDB" id="A0A0X2NQ13"/>
<gene>
    <name evidence="1" type="ORF">CVAR292_02312</name>
</gene>
<sequence>MTVSPGVPRRPGEKRPGLRDLGPLNYAVERIGARVQGKKTLGVFATIGRVRRMLPPWLVYSATMMPFGALGRAESELVILRVAALKGNSGGDYEMDHHSALGKKAGLIDGDIAAATRVDEGWEPGRHGFHGRRGAMLDVADEIVQFGDVSDPAWERLASFLSDRECVALVMLVTNYAGLATALTVLRTPVDERR</sequence>
<reference evidence="2" key="1">
    <citation type="submission" date="2015-11" db="EMBL/GenBank/DDBJ databases">
        <authorList>
            <person name="Dugat-Bony E."/>
        </authorList>
    </citation>
    <scope>NUCLEOTIDE SEQUENCE [LARGE SCALE GENOMIC DNA]</scope>
    <source>
        <strain evidence="2">Mu292</strain>
    </source>
</reference>
<evidence type="ECO:0000313" key="2">
    <source>
        <dbReference type="Proteomes" id="UP000182498"/>
    </source>
</evidence>
<dbReference type="PANTHER" id="PTHR34846:SF5">
    <property type="entry name" value="CARBOXYMUCONOLACTONE DECARBOXYLASE-LIKE DOMAIN-CONTAINING PROTEIN"/>
    <property type="match status" value="1"/>
</dbReference>
<dbReference type="Gene3D" id="1.20.1290.10">
    <property type="entry name" value="AhpD-like"/>
    <property type="match status" value="1"/>
</dbReference>
<dbReference type="Proteomes" id="UP000182498">
    <property type="component" value="Unassembled WGS sequence"/>
</dbReference>
<dbReference type="EMBL" id="FAUH01000016">
    <property type="protein sequence ID" value="CUU66959.1"/>
    <property type="molecule type" value="Genomic_DNA"/>
</dbReference>
<name>A0A0X2NQ13_9CORY</name>
<evidence type="ECO:0000313" key="1">
    <source>
        <dbReference type="EMBL" id="CUU66959.1"/>
    </source>
</evidence>
<keyword evidence="2" id="KW-1185">Reference proteome</keyword>
<dbReference type="RefSeq" id="WP_073884529.1">
    <property type="nucleotide sequence ID" value="NZ_BJNT01000014.1"/>
</dbReference>
<dbReference type="InterPro" id="IPR029032">
    <property type="entry name" value="AhpD-like"/>
</dbReference>
<accession>A0A0X2NQ13</accession>
<dbReference type="SUPFAM" id="SSF69118">
    <property type="entry name" value="AhpD-like"/>
    <property type="match status" value="1"/>
</dbReference>
<dbReference type="PANTHER" id="PTHR34846">
    <property type="entry name" value="4-CARBOXYMUCONOLACTONE DECARBOXYLASE FAMILY PROTEIN (AFU_ORTHOLOGUE AFUA_6G11590)"/>
    <property type="match status" value="1"/>
</dbReference>
<organism evidence="1 2">
    <name type="scientific">Corynebacterium variabile</name>
    <dbReference type="NCBI Taxonomy" id="1727"/>
    <lineage>
        <taxon>Bacteria</taxon>
        <taxon>Bacillati</taxon>
        <taxon>Actinomycetota</taxon>
        <taxon>Actinomycetes</taxon>
        <taxon>Mycobacteriales</taxon>
        <taxon>Corynebacteriaceae</taxon>
        <taxon>Corynebacterium</taxon>
    </lineage>
</organism>
<proteinExistence type="predicted"/>
<dbReference type="OrthoDB" id="4704294at2"/>